<feature type="transmembrane region" description="Helical" evidence="1">
    <location>
        <begin position="63"/>
        <end position="83"/>
    </location>
</feature>
<name>A3IM58_9CHRO</name>
<dbReference type="Proteomes" id="UP000003781">
    <property type="component" value="Unassembled WGS sequence"/>
</dbReference>
<keyword evidence="3" id="KW-1185">Reference proteome</keyword>
<organism evidence="2 3">
    <name type="scientific">Crocosphaera chwakensis CCY0110</name>
    <dbReference type="NCBI Taxonomy" id="391612"/>
    <lineage>
        <taxon>Bacteria</taxon>
        <taxon>Bacillati</taxon>
        <taxon>Cyanobacteriota</taxon>
        <taxon>Cyanophyceae</taxon>
        <taxon>Oscillatoriophycideae</taxon>
        <taxon>Chroococcales</taxon>
        <taxon>Aphanothecaceae</taxon>
        <taxon>Crocosphaera</taxon>
        <taxon>Crocosphaera chwakensis</taxon>
    </lineage>
</organism>
<dbReference type="AlphaFoldDB" id="A3IM58"/>
<keyword evidence="1" id="KW-0812">Transmembrane</keyword>
<evidence type="ECO:0000313" key="2">
    <source>
        <dbReference type="EMBL" id="EAZ92514.1"/>
    </source>
</evidence>
<gene>
    <name evidence="2" type="ORF">CY0110_02274</name>
</gene>
<proteinExistence type="predicted"/>
<dbReference type="eggNOG" id="ENOG502ZBTP">
    <property type="taxonomic scope" value="Bacteria"/>
</dbReference>
<dbReference type="EMBL" id="AAXW01000006">
    <property type="protein sequence ID" value="EAZ92514.1"/>
    <property type="molecule type" value="Genomic_DNA"/>
</dbReference>
<accession>A3IM58</accession>
<keyword evidence="1" id="KW-1133">Transmembrane helix</keyword>
<keyword evidence="1" id="KW-0472">Membrane</keyword>
<evidence type="ECO:0000313" key="3">
    <source>
        <dbReference type="Proteomes" id="UP000003781"/>
    </source>
</evidence>
<evidence type="ECO:0000256" key="1">
    <source>
        <dbReference type="SAM" id="Phobius"/>
    </source>
</evidence>
<sequence>MLVPLTRDALEEIIPPIATGNQYSFYWGKWRDLLQRLFISLIALVVTWLLGKLAGSGGETIKLIFDIIAGLYWLWGPVLWASVRNGKYRRYPYCGFWQGQVLDVFITEELVGEEQTVNKWGELVVIENRERQINIEVGDEDGFTAITKAPINRLYRVIKPGQIAEMLILSKTPELSRIDKITDVYFPQHNLWIGEYPYLRRDIFKQISEELGGYSGYRTPKRGNSPIVRRRRR</sequence>
<dbReference type="RefSeq" id="WP_008274439.1">
    <property type="nucleotide sequence ID" value="NZ_AAXW01000006.1"/>
</dbReference>
<reference evidence="2 3" key="1">
    <citation type="submission" date="2007-03" db="EMBL/GenBank/DDBJ databases">
        <authorList>
            <person name="Stal L."/>
            <person name="Ferriera S."/>
            <person name="Johnson J."/>
            <person name="Kravitz S."/>
            <person name="Beeson K."/>
            <person name="Sutton G."/>
            <person name="Rogers Y.-H."/>
            <person name="Friedman R."/>
            <person name="Frazier M."/>
            <person name="Venter J.C."/>
        </authorList>
    </citation>
    <scope>NUCLEOTIDE SEQUENCE [LARGE SCALE GENOMIC DNA]</scope>
    <source>
        <strain evidence="2 3">CCY0110</strain>
    </source>
</reference>
<protein>
    <recommendedName>
        <fullName evidence="4">Phosphate ABC transporter permease</fullName>
    </recommendedName>
</protein>
<feature type="transmembrane region" description="Helical" evidence="1">
    <location>
        <begin position="33"/>
        <end position="51"/>
    </location>
</feature>
<evidence type="ECO:0008006" key="4">
    <source>
        <dbReference type="Google" id="ProtNLM"/>
    </source>
</evidence>
<dbReference type="OrthoDB" id="459934at2"/>
<comment type="caution">
    <text evidence="2">The sequence shown here is derived from an EMBL/GenBank/DDBJ whole genome shotgun (WGS) entry which is preliminary data.</text>
</comment>